<evidence type="ECO:0000313" key="1">
    <source>
        <dbReference type="EMBL" id="MBA5247426.1"/>
    </source>
</evidence>
<dbReference type="EMBL" id="JACEUX010000003">
    <property type="protein sequence ID" value="MBA5247426.1"/>
    <property type="molecule type" value="Genomic_DNA"/>
</dbReference>
<dbReference type="Proteomes" id="UP000539710">
    <property type="component" value="Unassembled WGS sequence"/>
</dbReference>
<dbReference type="EMBL" id="CP059472">
    <property type="protein sequence ID" value="QMS99183.1"/>
    <property type="molecule type" value="Genomic_DNA"/>
</dbReference>
<proteinExistence type="predicted"/>
<reference evidence="1" key="3">
    <citation type="submission" date="2020-07" db="EMBL/GenBank/DDBJ databases">
        <authorList>
            <person name="Yang C."/>
        </authorList>
    </citation>
    <scope>NUCLEOTIDE SEQUENCE</scope>
    <source>
        <strain evidence="1">Cx-624</strain>
    </source>
</reference>
<evidence type="ECO:0000313" key="4">
    <source>
        <dbReference type="Proteomes" id="UP000539710"/>
    </source>
</evidence>
<dbReference type="KEGG" id="cbau:H1R16_04025"/>
<dbReference type="RefSeq" id="WP_181887528.1">
    <property type="nucleotide sequence ID" value="NZ_CP059472.1"/>
</dbReference>
<evidence type="ECO:0000313" key="3">
    <source>
        <dbReference type="Proteomes" id="UP000515349"/>
    </source>
</evidence>
<protein>
    <submittedName>
        <fullName evidence="2">Uncharacterized protein</fullName>
    </submittedName>
</protein>
<sequence>MNQNKDRRSDTRAGLERELNIMYENADKTGSGRIYFESRGIKHGANGRLNLSSLVTATNQAEVQTAAKLRITA</sequence>
<evidence type="ECO:0000313" key="2">
    <source>
        <dbReference type="EMBL" id="QMS99183.1"/>
    </source>
</evidence>
<dbReference type="AlphaFoldDB" id="A0A7D7QFT7"/>
<reference evidence="2 3" key="1">
    <citation type="submission" date="2020-07" db="EMBL/GenBank/DDBJ databases">
        <title>Chryseobacterium sp.cx-624.</title>
        <authorList>
            <person name="Yang C."/>
        </authorList>
    </citation>
    <scope>NUCLEOTIDE SEQUENCE [LARGE SCALE GENOMIC DNA]</scope>
    <source>
        <strain evidence="2">Cx-624</strain>
        <strain evidence="3">cx-624</strain>
    </source>
</reference>
<dbReference type="Proteomes" id="UP000515349">
    <property type="component" value="Chromosome"/>
</dbReference>
<organism evidence="2 3">
    <name type="scientific">Marnyiella aurantia</name>
    <dbReference type="NCBI Taxonomy" id="2758037"/>
    <lineage>
        <taxon>Bacteria</taxon>
        <taxon>Pseudomonadati</taxon>
        <taxon>Bacteroidota</taxon>
        <taxon>Flavobacteriia</taxon>
        <taxon>Flavobacteriales</taxon>
        <taxon>Weeksellaceae</taxon>
        <taxon>Marnyiella</taxon>
    </lineage>
</organism>
<accession>A0A7D7QFT7</accession>
<name>A0A7D7QFT7_9FLAO</name>
<keyword evidence="4" id="KW-1185">Reference proteome</keyword>
<reference evidence="4" key="2">
    <citation type="submission" date="2020-07" db="EMBL/GenBank/DDBJ databases">
        <title>Flavobacterium sp. xlx-214.</title>
        <authorList>
            <person name="Yang C."/>
        </authorList>
    </citation>
    <scope>NUCLEOTIDE SEQUENCE [LARGE SCALE GENOMIC DNA]</scope>
    <source>
        <strain evidence="4">CX-624</strain>
    </source>
</reference>
<gene>
    <name evidence="2" type="ORF">H1R16_04025</name>
    <name evidence="1" type="ORF">H2507_09615</name>
</gene>